<reference evidence="1 2" key="1">
    <citation type="submission" date="2018-03" db="EMBL/GenBank/DDBJ databases">
        <title>Genomic Encyclopedia of Archaeal and Bacterial Type Strains, Phase II (KMG-II): from individual species to whole genera.</title>
        <authorList>
            <person name="Goeker M."/>
        </authorList>
    </citation>
    <scope>NUCLEOTIDE SEQUENCE [LARGE SCALE GENOMIC DNA]</scope>
    <source>
        <strain evidence="1 2">DSM 28354</strain>
    </source>
</reference>
<comment type="caution">
    <text evidence="1">The sequence shown here is derived from an EMBL/GenBank/DDBJ whole genome shotgun (WGS) entry which is preliminary data.</text>
</comment>
<gene>
    <name evidence="1" type="ORF">CLV58_103282</name>
</gene>
<proteinExistence type="predicted"/>
<evidence type="ECO:0000313" key="1">
    <source>
        <dbReference type="EMBL" id="PRY44312.1"/>
    </source>
</evidence>
<dbReference type="AlphaFoldDB" id="A0A2T0TF59"/>
<organism evidence="1 2">
    <name type="scientific">Spirosoma oryzae</name>
    <dbReference type="NCBI Taxonomy" id="1469603"/>
    <lineage>
        <taxon>Bacteria</taxon>
        <taxon>Pseudomonadati</taxon>
        <taxon>Bacteroidota</taxon>
        <taxon>Cytophagia</taxon>
        <taxon>Cytophagales</taxon>
        <taxon>Cytophagaceae</taxon>
        <taxon>Spirosoma</taxon>
    </lineage>
</organism>
<name>A0A2T0TF59_9BACT</name>
<dbReference type="Proteomes" id="UP000238375">
    <property type="component" value="Unassembled WGS sequence"/>
</dbReference>
<evidence type="ECO:0000313" key="2">
    <source>
        <dbReference type="Proteomes" id="UP000238375"/>
    </source>
</evidence>
<dbReference type="OrthoDB" id="965012at2"/>
<keyword evidence="2" id="KW-1185">Reference proteome</keyword>
<sequence length="120" mass="13651">MDIQALLDTLDKAFKEERQNGLVVDRFGLAPAYPGMIEHSYILGVSSPSVPNSSDCTDKSDTIIDVLFARLTTEQRRYIDRVRVYDSADEYERHAKCNFDNSYYGYCESPLNLTQTRAIA</sequence>
<protein>
    <submittedName>
        <fullName evidence="1">Uncharacterized protein</fullName>
    </submittedName>
</protein>
<dbReference type="EMBL" id="PVTE01000003">
    <property type="protein sequence ID" value="PRY44312.1"/>
    <property type="molecule type" value="Genomic_DNA"/>
</dbReference>
<accession>A0A2T0TF59</accession>